<dbReference type="PANTHER" id="PTHR31225">
    <property type="entry name" value="OS04G0344100 PROTEIN-RELATED"/>
    <property type="match status" value="1"/>
</dbReference>
<dbReference type="GO" id="GO:0010333">
    <property type="term" value="F:terpene synthase activity"/>
    <property type="evidence" value="ECO:0007669"/>
    <property type="project" value="InterPro"/>
</dbReference>
<reference evidence="2" key="1">
    <citation type="journal article" date="2022" name="Plant J.">
        <title>Strategies of tolerance reflected in two North American maple genomes.</title>
        <authorList>
            <person name="McEvoy S.L."/>
            <person name="Sezen U.U."/>
            <person name="Trouern-Trend A."/>
            <person name="McMahon S.M."/>
            <person name="Schaberg P.G."/>
            <person name="Yang J."/>
            <person name="Wegrzyn J.L."/>
            <person name="Swenson N.G."/>
        </authorList>
    </citation>
    <scope>NUCLEOTIDE SEQUENCE</scope>
    <source>
        <strain evidence="2">NS2018</strain>
    </source>
</reference>
<dbReference type="SUPFAM" id="SSF48239">
    <property type="entry name" value="Terpenoid cyclases/Protein prenyltransferases"/>
    <property type="match status" value="1"/>
</dbReference>
<accession>A0AA39SLI9</accession>
<evidence type="ECO:0000313" key="3">
    <source>
        <dbReference type="Proteomes" id="UP001168877"/>
    </source>
</evidence>
<name>A0AA39SLI9_ACESA</name>
<protein>
    <recommendedName>
        <fullName evidence="1">Terpene synthase N-terminal domain-containing protein</fullName>
    </recommendedName>
</protein>
<dbReference type="Gene3D" id="1.50.10.130">
    <property type="entry name" value="Terpene synthase, N-terminal domain"/>
    <property type="match status" value="1"/>
</dbReference>
<dbReference type="InterPro" id="IPR008930">
    <property type="entry name" value="Terpenoid_cyclase/PrenylTrfase"/>
</dbReference>
<keyword evidence="3" id="KW-1185">Reference proteome</keyword>
<organism evidence="2 3">
    <name type="scientific">Acer saccharum</name>
    <name type="common">Sugar maple</name>
    <dbReference type="NCBI Taxonomy" id="4024"/>
    <lineage>
        <taxon>Eukaryota</taxon>
        <taxon>Viridiplantae</taxon>
        <taxon>Streptophyta</taxon>
        <taxon>Embryophyta</taxon>
        <taxon>Tracheophyta</taxon>
        <taxon>Spermatophyta</taxon>
        <taxon>Magnoliopsida</taxon>
        <taxon>eudicotyledons</taxon>
        <taxon>Gunneridae</taxon>
        <taxon>Pentapetalae</taxon>
        <taxon>rosids</taxon>
        <taxon>malvids</taxon>
        <taxon>Sapindales</taxon>
        <taxon>Sapindaceae</taxon>
        <taxon>Hippocastanoideae</taxon>
        <taxon>Acereae</taxon>
        <taxon>Acer</taxon>
    </lineage>
</organism>
<dbReference type="Proteomes" id="UP001168877">
    <property type="component" value="Unassembled WGS sequence"/>
</dbReference>
<reference evidence="2" key="2">
    <citation type="submission" date="2023-06" db="EMBL/GenBank/DDBJ databases">
        <authorList>
            <person name="Swenson N.G."/>
            <person name="Wegrzyn J.L."/>
            <person name="Mcevoy S.L."/>
        </authorList>
    </citation>
    <scope>NUCLEOTIDE SEQUENCE</scope>
    <source>
        <strain evidence="2">NS2018</strain>
        <tissue evidence="2">Leaf</tissue>
    </source>
</reference>
<dbReference type="GO" id="GO:0016114">
    <property type="term" value="P:terpenoid biosynthetic process"/>
    <property type="evidence" value="ECO:0007669"/>
    <property type="project" value="InterPro"/>
</dbReference>
<dbReference type="InterPro" id="IPR001906">
    <property type="entry name" value="Terpene_synth_N"/>
</dbReference>
<comment type="caution">
    <text evidence="2">The sequence shown here is derived from an EMBL/GenBank/DDBJ whole genome shotgun (WGS) entry which is preliminary data.</text>
</comment>
<evidence type="ECO:0000313" key="2">
    <source>
        <dbReference type="EMBL" id="KAK0600586.1"/>
    </source>
</evidence>
<proteinExistence type="predicted"/>
<evidence type="ECO:0000259" key="1">
    <source>
        <dbReference type="Pfam" id="PF01397"/>
    </source>
</evidence>
<sequence>MLSNAWELPTILREREIEDALENLYNDYSGDDNNLYTVALRFRLLRQQGSYVPCDKSIQLTSNVFNKFKDDHAVTFKKSLTNDVAGILCLYEASHLGIRGQDVLDEALAFTVSHLLSMVAHHDQVSPLLAEQITHALNRPIRRNLPRLEARYYVDIYSGDDSKNQTILNFAKLDFNMLQVQHLKELSGITE</sequence>
<dbReference type="Pfam" id="PF01397">
    <property type="entry name" value="Terpene_synth"/>
    <property type="match status" value="1"/>
</dbReference>
<feature type="domain" description="Terpene synthase N-terminal" evidence="1">
    <location>
        <begin position="14"/>
        <end position="137"/>
    </location>
</feature>
<gene>
    <name evidence="2" type="ORF">LWI29_016393</name>
</gene>
<dbReference type="AlphaFoldDB" id="A0AA39SLI9"/>
<dbReference type="InterPro" id="IPR036965">
    <property type="entry name" value="Terpene_synth_N_sf"/>
</dbReference>
<dbReference type="PANTHER" id="PTHR31225:SF205">
    <property type="entry name" value="(-)-GERMACRENE D SYNTHASE-LIKE"/>
    <property type="match status" value="1"/>
</dbReference>
<dbReference type="EMBL" id="JAUESC010000003">
    <property type="protein sequence ID" value="KAK0600586.1"/>
    <property type="molecule type" value="Genomic_DNA"/>
</dbReference>
<dbReference type="InterPro" id="IPR050148">
    <property type="entry name" value="Terpene_synthase-like"/>
</dbReference>